<organism evidence="1 2">
    <name type="scientific">Dendrobium nobile</name>
    <name type="common">Orchid</name>
    <dbReference type="NCBI Taxonomy" id="94219"/>
    <lineage>
        <taxon>Eukaryota</taxon>
        <taxon>Viridiplantae</taxon>
        <taxon>Streptophyta</taxon>
        <taxon>Embryophyta</taxon>
        <taxon>Tracheophyta</taxon>
        <taxon>Spermatophyta</taxon>
        <taxon>Magnoliopsida</taxon>
        <taxon>Liliopsida</taxon>
        <taxon>Asparagales</taxon>
        <taxon>Orchidaceae</taxon>
        <taxon>Epidendroideae</taxon>
        <taxon>Malaxideae</taxon>
        <taxon>Dendrobiinae</taxon>
        <taxon>Dendrobium</taxon>
    </lineage>
</organism>
<comment type="caution">
    <text evidence="1">The sequence shown here is derived from an EMBL/GenBank/DDBJ whole genome shotgun (WGS) entry which is preliminary data.</text>
</comment>
<name>A0A8T3A7T1_DENNO</name>
<proteinExistence type="predicted"/>
<dbReference type="EMBL" id="JAGYWB010000018">
    <property type="protein sequence ID" value="KAI0492024.1"/>
    <property type="molecule type" value="Genomic_DNA"/>
</dbReference>
<dbReference type="Proteomes" id="UP000829196">
    <property type="component" value="Unassembled WGS sequence"/>
</dbReference>
<reference evidence="1" key="1">
    <citation type="journal article" date="2022" name="Front. Genet.">
        <title>Chromosome-Scale Assembly of the Dendrobium nobile Genome Provides Insights Into the Molecular Mechanism of the Biosynthesis of the Medicinal Active Ingredient of Dendrobium.</title>
        <authorList>
            <person name="Xu Q."/>
            <person name="Niu S.-C."/>
            <person name="Li K.-L."/>
            <person name="Zheng P.-J."/>
            <person name="Zhang X.-J."/>
            <person name="Jia Y."/>
            <person name="Liu Y."/>
            <person name="Niu Y.-X."/>
            <person name="Yu L.-H."/>
            <person name="Chen D.-F."/>
            <person name="Zhang G.-Q."/>
        </authorList>
    </citation>
    <scope>NUCLEOTIDE SEQUENCE</scope>
    <source>
        <tissue evidence="1">Leaf</tissue>
    </source>
</reference>
<dbReference type="AlphaFoldDB" id="A0A8T3A7T1"/>
<evidence type="ECO:0000313" key="2">
    <source>
        <dbReference type="Proteomes" id="UP000829196"/>
    </source>
</evidence>
<evidence type="ECO:0008006" key="3">
    <source>
        <dbReference type="Google" id="ProtNLM"/>
    </source>
</evidence>
<gene>
    <name evidence="1" type="ORF">KFK09_026289</name>
</gene>
<evidence type="ECO:0000313" key="1">
    <source>
        <dbReference type="EMBL" id="KAI0492024.1"/>
    </source>
</evidence>
<protein>
    <recommendedName>
        <fullName evidence="3">Reverse transcriptase zinc-binding domain-containing protein</fullName>
    </recommendedName>
</protein>
<sequence length="152" mass="18085">MKDAWIMDKSLLKWPTFVGSFDDENLKLDYFIEDGKWDFMKLRQCFGEDLVRMIGGVQIFNSLLEEQMELKLQLTGKSISALLMEDGHNDVMKGDTLTWIQKLKTNARVELFLWRICRDAIPTEEFLYRRRIFGNCLSHGMWCDQRSRSYHF</sequence>
<accession>A0A8T3A7T1</accession>
<keyword evidence="2" id="KW-1185">Reference proteome</keyword>